<gene>
    <name evidence="4" type="ORF">RDB_LOCUS92949</name>
</gene>
<feature type="region of interest" description="Disordered" evidence="2">
    <location>
        <begin position="228"/>
        <end position="267"/>
    </location>
</feature>
<dbReference type="PANTHER" id="PTHR31017">
    <property type="entry name" value="LATE SECRETORY PATHWAY PROTEIN AVL9-RELATED"/>
    <property type="match status" value="1"/>
</dbReference>
<dbReference type="Pfam" id="PF09794">
    <property type="entry name" value="Avl9"/>
    <property type="match status" value="1"/>
</dbReference>
<feature type="region of interest" description="Disordered" evidence="2">
    <location>
        <begin position="931"/>
        <end position="1040"/>
    </location>
</feature>
<dbReference type="InterPro" id="IPR051731">
    <property type="entry name" value="DENND11/AVL9_GEFs"/>
</dbReference>
<feature type="region of interest" description="Disordered" evidence="2">
    <location>
        <begin position="299"/>
        <end position="323"/>
    </location>
</feature>
<protein>
    <recommendedName>
        <fullName evidence="3">UDENN domain-containing protein</fullName>
    </recommendedName>
</protein>
<feature type="compositionally biased region" description="Low complexity" evidence="2">
    <location>
        <begin position="1"/>
        <end position="23"/>
    </location>
</feature>
<feature type="domain" description="UDENN" evidence="3">
    <location>
        <begin position="387"/>
        <end position="848"/>
    </location>
</feature>
<evidence type="ECO:0000259" key="3">
    <source>
        <dbReference type="PROSITE" id="PS50211"/>
    </source>
</evidence>
<dbReference type="PROSITE" id="PS50211">
    <property type="entry name" value="DENN"/>
    <property type="match status" value="1"/>
</dbReference>
<feature type="region of interest" description="Disordered" evidence="2">
    <location>
        <begin position="1"/>
        <end position="121"/>
    </location>
</feature>
<feature type="region of interest" description="Disordered" evidence="2">
    <location>
        <begin position="348"/>
        <end position="369"/>
    </location>
</feature>
<dbReference type="PANTHER" id="PTHR31017:SF1">
    <property type="entry name" value="LATE SECRETORY PATHWAY PROTEIN AVL9 HOMOLOG"/>
    <property type="match status" value="1"/>
</dbReference>
<dbReference type="GO" id="GO:0005737">
    <property type="term" value="C:cytoplasm"/>
    <property type="evidence" value="ECO:0007669"/>
    <property type="project" value="TreeGrafter"/>
</dbReference>
<feature type="compositionally biased region" description="Pro residues" evidence="2">
    <location>
        <begin position="244"/>
        <end position="257"/>
    </location>
</feature>
<evidence type="ECO:0000256" key="2">
    <source>
        <dbReference type="SAM" id="MobiDB-lite"/>
    </source>
</evidence>
<comment type="similarity">
    <text evidence="1">Belongs to the AVL9 family.</text>
</comment>
<dbReference type="EMBL" id="CAJMWS010000323">
    <property type="protein sequence ID" value="CAE6423461.1"/>
    <property type="molecule type" value="Genomic_DNA"/>
</dbReference>
<feature type="compositionally biased region" description="Low complexity" evidence="2">
    <location>
        <begin position="997"/>
        <end position="1013"/>
    </location>
</feature>
<comment type="caution">
    <text evidence="4">The sequence shown here is derived from an EMBL/GenBank/DDBJ whole genome shotgun (WGS) entry which is preliminary data.</text>
</comment>
<evidence type="ECO:0000256" key="1">
    <source>
        <dbReference type="ARBA" id="ARBA00038178"/>
    </source>
</evidence>
<dbReference type="Proteomes" id="UP000663846">
    <property type="component" value="Unassembled WGS sequence"/>
</dbReference>
<dbReference type="AlphaFoldDB" id="A0A8H2XIZ3"/>
<reference evidence="4" key="1">
    <citation type="submission" date="2021-01" db="EMBL/GenBank/DDBJ databases">
        <authorList>
            <person name="Kaushik A."/>
        </authorList>
    </citation>
    <scope>NUCLEOTIDE SEQUENCE</scope>
    <source>
        <strain evidence="4">AG1-1C</strain>
    </source>
</reference>
<sequence>MDRSSRSPSPTASSSTSLNTNATRPLNATPRAGFRPLRMATTAPRPTSIVGASRPTSIIGSPSNLSPRSENNPIPRSNSPAPRLGTIQKIGRGKTVDSASASSHVAPAPRSPATSRFTPDARSNSLYSLKAESDATQSPKSTSVPLVDEPFGIQQTESPIASPTANTTAFASLSAALGLDINGDNNTPPSPSTAGLGLGLGLSRSSSGYSDVIIDDDDNNSRVGVAIADSDVPNSAQTATFPTSPLPPPIIGAPPSPGNGRTRKETRELSRLDSINLNSEAAGSPPTLVDTPQLQAVDLGSSEHKEEASQIQSADLDKKNDAERVQSQYSDTWISRQSTLSTMTTLSLGGKSITSSSAESTDSARGRKVRPDSLLLTVKPGEPPLIYCVAVVDFNHLVGPRIEFAYPPIPGSDLPPPPEPSDPDSPAVEPNTLLADPAIQRILPFLALPDGAHLSAEDYAYFHVIQGMKEDGSMEGDIQGGDTVFGISCNRQLATSELLTRSADVTRSTVQKALVVLARKPLFGAIRDRLGVVTRAFFGQRDFSETGILVDFYHSLEKSLRSQLTESSLYMGTSLRELLHKFRHRTLTLLKLLMLQKRIMFYGHPVERLCTYQYSLVSLVPGLLLALEDAGAPAFDRRAGQTERPSELKTSDRKSMMRFMGLPLNLFGGGAFFQPYMPLQQVDMLKSEAWLCGTTNTIVTQQKNSVPDLLLETGTFEFSNPTVERQGALTAADRKFIDDLVRDVNEGWNDADPSRPLGMQYVLWSPQGVVANEAFMGRFKGSDDYLRAKFEEYIYTALSTVKYADFLSKGKQSEVLVPGSAPESSVPYFNEAWVAGFRTTRAYDQWNRITDPVLFDIIEPKHPCAGQVTLASDLGLRISEGLNELRLEENLGPTRDRISNVISMGSAGFFKAVEGFRSDVTSRMAAQRAAAAAAEGADSHSTSDSGTGKAGTQPATPMSPPIKPVDASSAPTPAPAPASEPAANPAQPPVPTGSGWGSFFASKAASFRSSRLSTTSQPSGGAGTISAPGTPEVKPTDTTK</sequence>
<name>A0A8H2XIZ3_9AGAM</name>
<proteinExistence type="inferred from homology"/>
<dbReference type="InterPro" id="IPR018307">
    <property type="entry name" value="ABL9/DENND6_dom"/>
</dbReference>
<feature type="compositionally biased region" description="Low complexity" evidence="2">
    <location>
        <begin position="98"/>
        <end position="113"/>
    </location>
</feature>
<evidence type="ECO:0000313" key="5">
    <source>
        <dbReference type="Proteomes" id="UP000663846"/>
    </source>
</evidence>
<feature type="compositionally biased region" description="Low complexity" evidence="2">
    <location>
        <begin position="348"/>
        <end position="361"/>
    </location>
</feature>
<feature type="compositionally biased region" description="Polar residues" evidence="2">
    <location>
        <begin position="54"/>
        <end position="80"/>
    </location>
</feature>
<accession>A0A8H2XIZ3</accession>
<evidence type="ECO:0000313" key="4">
    <source>
        <dbReference type="EMBL" id="CAE6423461.1"/>
    </source>
</evidence>
<dbReference type="InterPro" id="IPR037516">
    <property type="entry name" value="Tripartite_DENN"/>
</dbReference>
<feature type="compositionally biased region" description="Pro residues" evidence="2">
    <location>
        <begin position="409"/>
        <end position="420"/>
    </location>
</feature>
<feature type="region of interest" description="Disordered" evidence="2">
    <location>
        <begin position="409"/>
        <end position="431"/>
    </location>
</feature>
<organism evidence="4 5">
    <name type="scientific">Rhizoctonia solani</name>
    <dbReference type="NCBI Taxonomy" id="456999"/>
    <lineage>
        <taxon>Eukaryota</taxon>
        <taxon>Fungi</taxon>
        <taxon>Dikarya</taxon>
        <taxon>Basidiomycota</taxon>
        <taxon>Agaricomycotina</taxon>
        <taxon>Agaricomycetes</taxon>
        <taxon>Cantharellales</taxon>
        <taxon>Ceratobasidiaceae</taxon>
        <taxon>Rhizoctonia</taxon>
    </lineage>
</organism>